<keyword evidence="4" id="KW-1185">Reference proteome</keyword>
<dbReference type="OrthoDB" id="5118533at2"/>
<dbReference type="InterPro" id="IPR036894">
    <property type="entry name" value="YbaB-like_sf"/>
</dbReference>
<dbReference type="SUPFAM" id="SSF82607">
    <property type="entry name" value="YbaB-like"/>
    <property type="match status" value="1"/>
</dbReference>
<dbReference type="Pfam" id="PF02575">
    <property type="entry name" value="YbaB_DNA_bd"/>
    <property type="match status" value="1"/>
</dbReference>
<accession>A0A263CXE9</accession>
<feature type="compositionally biased region" description="Polar residues" evidence="2">
    <location>
        <begin position="119"/>
        <end position="130"/>
    </location>
</feature>
<dbReference type="InParanoid" id="A0A263CXE9"/>
<evidence type="ECO:0000256" key="1">
    <source>
        <dbReference type="SAM" id="Coils"/>
    </source>
</evidence>
<name>A0A263CXE9_9PSEU</name>
<dbReference type="Proteomes" id="UP000242444">
    <property type="component" value="Unassembled WGS sequence"/>
</dbReference>
<dbReference type="Gene3D" id="3.30.1310.10">
    <property type="entry name" value="Nucleoid-associated protein YbaB-like domain"/>
    <property type="match status" value="1"/>
</dbReference>
<evidence type="ECO:0000313" key="3">
    <source>
        <dbReference type="EMBL" id="OZM70824.1"/>
    </source>
</evidence>
<reference evidence="3 4" key="1">
    <citation type="submission" date="2017-07" db="EMBL/GenBank/DDBJ databases">
        <title>Amycolatopsis antarcticus sp. nov., isolated from the surface of an Antarcticus brown macroalga.</title>
        <authorList>
            <person name="Wang J."/>
            <person name="Leiva S."/>
            <person name="Huang J."/>
            <person name="Huang Y."/>
        </authorList>
    </citation>
    <scope>NUCLEOTIDE SEQUENCE [LARGE SCALE GENOMIC DNA]</scope>
    <source>
        <strain evidence="3 4">AU-G6</strain>
    </source>
</reference>
<comment type="caution">
    <text evidence="3">The sequence shown here is derived from an EMBL/GenBank/DDBJ whole genome shotgun (WGS) entry which is preliminary data.</text>
</comment>
<dbReference type="EMBL" id="NKYE01000017">
    <property type="protein sequence ID" value="OZM70824.1"/>
    <property type="molecule type" value="Genomic_DNA"/>
</dbReference>
<evidence type="ECO:0000313" key="4">
    <source>
        <dbReference type="Proteomes" id="UP000242444"/>
    </source>
</evidence>
<protein>
    <recommendedName>
        <fullName evidence="5">YbaB/EbfC family DNA-binding protein</fullName>
    </recommendedName>
</protein>
<feature type="region of interest" description="Disordered" evidence="2">
    <location>
        <begin position="115"/>
        <end position="138"/>
    </location>
</feature>
<gene>
    <name evidence="3" type="ORF">CFN78_23175</name>
</gene>
<feature type="coiled-coil region" evidence="1">
    <location>
        <begin position="7"/>
        <end position="34"/>
    </location>
</feature>
<sequence>MVSAPNTEELEQLLAQYRRQYEGIQETQRSLKEISCTVTSPRRTVSVTAKHGGLISDVSFPTSAYKRMAPKELAAAITETIEKAQSEAAGEAADLLAPSMPEGVDVHKLFRGEGDLQSLMPQSPRGSSTLDELLNRGK</sequence>
<proteinExistence type="predicted"/>
<organism evidence="3 4">
    <name type="scientific">Amycolatopsis antarctica</name>
    <dbReference type="NCBI Taxonomy" id="1854586"/>
    <lineage>
        <taxon>Bacteria</taxon>
        <taxon>Bacillati</taxon>
        <taxon>Actinomycetota</taxon>
        <taxon>Actinomycetes</taxon>
        <taxon>Pseudonocardiales</taxon>
        <taxon>Pseudonocardiaceae</taxon>
        <taxon>Amycolatopsis</taxon>
    </lineage>
</organism>
<dbReference type="GO" id="GO:0003677">
    <property type="term" value="F:DNA binding"/>
    <property type="evidence" value="ECO:0007669"/>
    <property type="project" value="InterPro"/>
</dbReference>
<dbReference type="InterPro" id="IPR004401">
    <property type="entry name" value="YbaB/EbfC"/>
</dbReference>
<dbReference type="AlphaFoldDB" id="A0A263CXE9"/>
<evidence type="ECO:0000256" key="2">
    <source>
        <dbReference type="SAM" id="MobiDB-lite"/>
    </source>
</evidence>
<evidence type="ECO:0008006" key="5">
    <source>
        <dbReference type="Google" id="ProtNLM"/>
    </source>
</evidence>
<keyword evidence="1" id="KW-0175">Coiled coil</keyword>